<dbReference type="CDD" id="cd11386">
    <property type="entry name" value="MCP_signal"/>
    <property type="match status" value="1"/>
</dbReference>
<dbReference type="SMART" id="SM01049">
    <property type="entry name" value="Cache_2"/>
    <property type="match status" value="1"/>
</dbReference>
<feature type="domain" description="HAMP" evidence="13">
    <location>
        <begin position="229"/>
        <end position="283"/>
    </location>
</feature>
<comment type="caution">
    <text evidence="14">The sequence shown here is derived from an EMBL/GenBank/DDBJ whole genome shotgun (WGS) entry which is preliminary data.</text>
</comment>
<dbReference type="PROSITE" id="PS50885">
    <property type="entry name" value="HAMP"/>
    <property type="match status" value="1"/>
</dbReference>
<keyword evidence="15" id="KW-1185">Reference proteome</keyword>
<evidence type="ECO:0000256" key="4">
    <source>
        <dbReference type="ARBA" id="ARBA00022692"/>
    </source>
</evidence>
<organism evidence="14 15">
    <name type="scientific">Marinobacterium sediminicola</name>
    <dbReference type="NCBI Taxonomy" id="518898"/>
    <lineage>
        <taxon>Bacteria</taxon>
        <taxon>Pseudomonadati</taxon>
        <taxon>Pseudomonadota</taxon>
        <taxon>Gammaproteobacteria</taxon>
        <taxon>Oceanospirillales</taxon>
        <taxon>Oceanospirillaceae</taxon>
        <taxon>Marinobacterium</taxon>
    </lineage>
</organism>
<dbReference type="InterPro" id="IPR033480">
    <property type="entry name" value="sCache_2"/>
</dbReference>
<dbReference type="Gene3D" id="1.10.287.950">
    <property type="entry name" value="Methyl-accepting chemotaxis protein"/>
    <property type="match status" value="1"/>
</dbReference>
<evidence type="ECO:0000256" key="10">
    <source>
        <dbReference type="SAM" id="Phobius"/>
    </source>
</evidence>
<evidence type="ECO:0000313" key="15">
    <source>
        <dbReference type="Proteomes" id="UP001159257"/>
    </source>
</evidence>
<feature type="domain" description="Methyl-accepting transducer" evidence="11">
    <location>
        <begin position="288"/>
        <end position="524"/>
    </location>
</feature>
<dbReference type="SMART" id="SM00283">
    <property type="entry name" value="MA"/>
    <property type="match status" value="1"/>
</dbReference>
<evidence type="ECO:0000259" key="13">
    <source>
        <dbReference type="PROSITE" id="PS50885"/>
    </source>
</evidence>
<evidence type="ECO:0000259" key="11">
    <source>
        <dbReference type="PROSITE" id="PS50111"/>
    </source>
</evidence>
<evidence type="ECO:0000256" key="6">
    <source>
        <dbReference type="ARBA" id="ARBA00023136"/>
    </source>
</evidence>
<dbReference type="PANTHER" id="PTHR32089">
    <property type="entry name" value="METHYL-ACCEPTING CHEMOTAXIS PROTEIN MCPB"/>
    <property type="match status" value="1"/>
</dbReference>
<keyword evidence="7 9" id="KW-0807">Transducer</keyword>
<protein>
    <submittedName>
        <fullName evidence="14">Methyl-accepting chemotaxis sensory transducer with Cache sensor</fullName>
    </submittedName>
</protein>
<keyword evidence="2" id="KW-1003">Cell membrane</keyword>
<dbReference type="Proteomes" id="UP001159257">
    <property type="component" value="Unassembled WGS sequence"/>
</dbReference>
<evidence type="ECO:0000259" key="12">
    <source>
        <dbReference type="PROSITE" id="PS50192"/>
    </source>
</evidence>
<feature type="transmembrane region" description="Helical" evidence="10">
    <location>
        <begin position="206"/>
        <end position="227"/>
    </location>
</feature>
<evidence type="ECO:0000256" key="8">
    <source>
        <dbReference type="ARBA" id="ARBA00029447"/>
    </source>
</evidence>
<sequence>MSGMKLKSKLLLLSLLPMALVVVAIMLIVRTQMEAMGDSEVQRIRESMLAAKQAELKNYVEQAVTAIKPVQARADLTTTEQEQQAVEILNAMRFGTDGYIFGYSPEGETLAHGAKPSLIGKNMISLKDANGVPLVQDLISAGQNGGGYVEYEWEKPGTGQLAPKLSYAAQVPQWGWILGTGFYIDDIDTEVAKVEASIRDSVTATLTLIAISSLVLLGVVSAISLVASGKIIRPLQQIASALRDISQGEGDLTRRLPVESRDEVGDVARCFNEFVEKIQSLVREVHVAVSSLSASTESMKQVVSRAHEDAHVQKGETSQAAAAIHEMAAAVQQVAGSASQAAEAAREADKESVNGEGVVEQTIDSINRLADDVNRSAEVIASLDSDADQIGTVINVIREIAEQTNLLALNAAIEAARAGEQGRGFSVVADEVRTLATRTQQSTDEIQRMIESLQSGARRAVTEMQNSQAQSQQTIVQADTARSSLQQITHSVSTITEMNTQIASAAEEQTAVADEISKSVQQIADIADKATHNAEELAGTATRMSELERQLNELVSRFKI</sequence>
<dbReference type="Pfam" id="PF00672">
    <property type="entry name" value="HAMP"/>
    <property type="match status" value="1"/>
</dbReference>
<dbReference type="SMART" id="SM00304">
    <property type="entry name" value="HAMP"/>
    <property type="match status" value="2"/>
</dbReference>
<evidence type="ECO:0000313" key="14">
    <source>
        <dbReference type="EMBL" id="SMR77779.1"/>
    </source>
</evidence>
<keyword evidence="4 10" id="KW-0812">Transmembrane</keyword>
<keyword evidence="3" id="KW-0997">Cell inner membrane</keyword>
<dbReference type="PROSITE" id="PS50192">
    <property type="entry name" value="T_SNARE"/>
    <property type="match status" value="1"/>
</dbReference>
<comment type="subcellular location">
    <subcellularLocation>
        <location evidence="1">Cell inner membrane</location>
        <topology evidence="1">Multi-pass membrane protein</topology>
    </subcellularLocation>
</comment>
<dbReference type="PANTHER" id="PTHR32089:SF119">
    <property type="entry name" value="METHYL-ACCEPTING CHEMOTAXIS PROTEIN CTPL"/>
    <property type="match status" value="1"/>
</dbReference>
<keyword evidence="5 10" id="KW-1133">Transmembrane helix</keyword>
<dbReference type="InterPro" id="IPR004089">
    <property type="entry name" value="MCPsignal_dom"/>
</dbReference>
<dbReference type="CDD" id="cd06225">
    <property type="entry name" value="HAMP"/>
    <property type="match status" value="1"/>
</dbReference>
<proteinExistence type="inferred from homology"/>
<evidence type="ECO:0000256" key="5">
    <source>
        <dbReference type="ARBA" id="ARBA00022989"/>
    </source>
</evidence>
<evidence type="ECO:0000256" key="7">
    <source>
        <dbReference type="ARBA" id="ARBA00023224"/>
    </source>
</evidence>
<evidence type="ECO:0000256" key="2">
    <source>
        <dbReference type="ARBA" id="ARBA00022475"/>
    </source>
</evidence>
<dbReference type="PROSITE" id="PS50111">
    <property type="entry name" value="CHEMOTAXIS_TRANSDUC_2"/>
    <property type="match status" value="1"/>
</dbReference>
<dbReference type="Pfam" id="PF00015">
    <property type="entry name" value="MCPsignal"/>
    <property type="match status" value="1"/>
</dbReference>
<evidence type="ECO:0000256" key="1">
    <source>
        <dbReference type="ARBA" id="ARBA00004429"/>
    </source>
</evidence>
<dbReference type="InterPro" id="IPR004090">
    <property type="entry name" value="Chemotax_Me-accpt_rcpt"/>
</dbReference>
<evidence type="ECO:0000256" key="3">
    <source>
        <dbReference type="ARBA" id="ARBA00022519"/>
    </source>
</evidence>
<evidence type="ECO:0000256" key="9">
    <source>
        <dbReference type="PROSITE-ProRule" id="PRU00284"/>
    </source>
</evidence>
<dbReference type="PRINTS" id="PR00260">
    <property type="entry name" value="CHEMTRNSDUCR"/>
</dbReference>
<comment type="similarity">
    <text evidence="8">Belongs to the methyl-accepting chemotaxis (MCP) protein family.</text>
</comment>
<dbReference type="Gene3D" id="3.30.450.20">
    <property type="entry name" value="PAS domain"/>
    <property type="match status" value="1"/>
</dbReference>
<dbReference type="InterPro" id="IPR000727">
    <property type="entry name" value="T_SNARE_dom"/>
</dbReference>
<name>A0ABY1S410_9GAMM</name>
<feature type="domain" description="T-SNARE coiled-coil homology" evidence="12">
    <location>
        <begin position="483"/>
        <end position="537"/>
    </location>
</feature>
<dbReference type="EMBL" id="FXWV01000017">
    <property type="protein sequence ID" value="SMR77779.1"/>
    <property type="molecule type" value="Genomic_DNA"/>
</dbReference>
<gene>
    <name evidence="14" type="ORF">SAMN04487964_11732</name>
</gene>
<accession>A0ABY1S410</accession>
<dbReference type="SUPFAM" id="SSF58104">
    <property type="entry name" value="Methyl-accepting chemotaxis protein (MCP) signaling domain"/>
    <property type="match status" value="1"/>
</dbReference>
<dbReference type="CDD" id="cd12912">
    <property type="entry name" value="PDC2_MCP_like"/>
    <property type="match status" value="1"/>
</dbReference>
<reference evidence="14 15" key="1">
    <citation type="submission" date="2017-05" db="EMBL/GenBank/DDBJ databases">
        <authorList>
            <person name="Varghese N."/>
            <person name="Submissions S."/>
        </authorList>
    </citation>
    <scope>NUCLEOTIDE SEQUENCE [LARGE SCALE GENOMIC DNA]</scope>
    <source>
        <strain evidence="14 15">CGMCC 1.7287</strain>
    </source>
</reference>
<keyword evidence="6 10" id="KW-0472">Membrane</keyword>
<dbReference type="Pfam" id="PF17200">
    <property type="entry name" value="sCache_2"/>
    <property type="match status" value="1"/>
</dbReference>
<dbReference type="InterPro" id="IPR003660">
    <property type="entry name" value="HAMP_dom"/>
</dbReference>